<dbReference type="InterPro" id="IPR010788">
    <property type="entry name" value="VDE_dom"/>
</dbReference>
<accession>A0ABD3N625</accession>
<sequence length="577" mass="63698">MNVTSMTSTKNGKRSRSWSLCTSKAYKTTIMASVMYAASCHAAFVGPPSHISNTQIKPDASTIRQQSKLFGQLNKDESSMRNIFSIPQDPTQKKGLEKAVSTFFTTIGFSVLFLTNPLLPHLPMSPTFSFANAEDELYAKYGGKGLDTSLVDKECLVNRCSLQVKACLQDDPDCRKGLTCTAKCLGDNACITGCFARYGTPNLDGLLKCTIEDNECIKVAILEGGGDAYGQEPNAPAPTVRNFNLASMEGTWYKVAGYNPNYDCYACQRNTFSAPEGGLSDSLQLPTGGLLGAVGNTIGNIGADRLQVDVEFSMPRLLPDGSPPPPSGVREVFSSESGLTSVGYNQYSTHETMVFDSVNNNGLGDTVNVLLGKEGDKKLYSRTAHSEGEMFGLKFWENWYIIGENDPGQDEFKFVYYNGKTRQNTYDGAFVYSRTRELTPAAMEKVYKIAQDAGMNPDQFCKIQNSCFDKDANMMMKEREGLGSPSNPFRGILASTKVSQFLGVESVAAEPTPRNTRPSTTISSELLMGSQATNSKVEERPWWKEMGDYLEDPRRHFRLMDSLRTDMDWPEYIKQRN</sequence>
<dbReference type="EMBL" id="JALLPJ020001286">
    <property type="protein sequence ID" value="KAL3771481.1"/>
    <property type="molecule type" value="Genomic_DNA"/>
</dbReference>
<evidence type="ECO:0000259" key="1">
    <source>
        <dbReference type="Pfam" id="PF07137"/>
    </source>
</evidence>
<name>A0ABD3N625_9STRA</name>
<dbReference type="InterPro" id="IPR044682">
    <property type="entry name" value="VDE"/>
</dbReference>
<organism evidence="2 3">
    <name type="scientific">Cyclotella atomus</name>
    <dbReference type="NCBI Taxonomy" id="382360"/>
    <lineage>
        <taxon>Eukaryota</taxon>
        <taxon>Sar</taxon>
        <taxon>Stramenopiles</taxon>
        <taxon>Ochrophyta</taxon>
        <taxon>Bacillariophyta</taxon>
        <taxon>Coscinodiscophyceae</taxon>
        <taxon>Thalassiosirophycidae</taxon>
        <taxon>Stephanodiscales</taxon>
        <taxon>Stephanodiscaceae</taxon>
        <taxon>Cyclotella</taxon>
    </lineage>
</organism>
<dbReference type="Proteomes" id="UP001530400">
    <property type="component" value="Unassembled WGS sequence"/>
</dbReference>
<proteinExistence type="predicted"/>
<evidence type="ECO:0000313" key="3">
    <source>
        <dbReference type="Proteomes" id="UP001530400"/>
    </source>
</evidence>
<dbReference type="InterPro" id="IPR012674">
    <property type="entry name" value="Calycin"/>
</dbReference>
<evidence type="ECO:0000313" key="2">
    <source>
        <dbReference type="EMBL" id="KAL3771481.1"/>
    </source>
</evidence>
<dbReference type="PANTHER" id="PTHR33970:SF1">
    <property type="entry name" value="VIOLAXANTHIN DE-EPOXIDASE, CHLOROPLASTIC"/>
    <property type="match status" value="1"/>
</dbReference>
<keyword evidence="3" id="KW-1185">Reference proteome</keyword>
<protein>
    <recommendedName>
        <fullName evidence="1">VDE lipocalin domain-containing protein</fullName>
    </recommendedName>
</protein>
<dbReference type="Gene3D" id="2.40.128.20">
    <property type="match status" value="1"/>
</dbReference>
<dbReference type="SUPFAM" id="SSF50814">
    <property type="entry name" value="Lipocalins"/>
    <property type="match status" value="2"/>
</dbReference>
<dbReference type="AlphaFoldDB" id="A0ABD3N625"/>
<reference evidence="2 3" key="1">
    <citation type="submission" date="2024-10" db="EMBL/GenBank/DDBJ databases">
        <title>Updated reference genomes for cyclostephanoid diatoms.</title>
        <authorList>
            <person name="Roberts W.R."/>
            <person name="Alverson A.J."/>
        </authorList>
    </citation>
    <scope>NUCLEOTIDE SEQUENCE [LARGE SCALE GENOMIC DNA]</scope>
    <source>
        <strain evidence="2 3">AJA010-31</strain>
    </source>
</reference>
<feature type="domain" description="VDE lipocalin" evidence="1">
    <location>
        <begin position="153"/>
        <end position="465"/>
    </location>
</feature>
<dbReference type="PANTHER" id="PTHR33970">
    <property type="entry name" value="VIOLAXANTHIN DE-EPOXIDASE, CHLOROPLASTIC-RELATED"/>
    <property type="match status" value="1"/>
</dbReference>
<dbReference type="Pfam" id="PF07137">
    <property type="entry name" value="VDE"/>
    <property type="match status" value="1"/>
</dbReference>
<comment type="caution">
    <text evidence="2">The sequence shown here is derived from an EMBL/GenBank/DDBJ whole genome shotgun (WGS) entry which is preliminary data.</text>
</comment>
<gene>
    <name evidence="2" type="ORF">ACHAWO_000602</name>
</gene>